<feature type="transmembrane region" description="Helical" evidence="7">
    <location>
        <begin position="329"/>
        <end position="350"/>
    </location>
</feature>
<keyword evidence="7" id="KW-0133">Cell shape</keyword>
<comment type="cofactor">
    <cofactor evidence="7 9">
        <name>Mg(2+)</name>
        <dbReference type="ChEBI" id="CHEBI:18420"/>
    </cofactor>
</comment>
<dbReference type="InterPro" id="IPR018480">
    <property type="entry name" value="PNAcMuramoyl-5peptid_Trfase_CS"/>
</dbReference>
<dbReference type="UniPathway" id="UPA00219"/>
<evidence type="ECO:0000256" key="8">
    <source>
        <dbReference type="NCBIfam" id="TIGR00445"/>
    </source>
</evidence>
<keyword evidence="7" id="KW-0961">Cell wall biogenesis/degradation</keyword>
<comment type="caution">
    <text evidence="10">The sequence shown here is derived from an EMBL/GenBank/DDBJ whole genome shotgun (WGS) entry which is preliminary data.</text>
</comment>
<dbReference type="GO" id="GO:0046872">
    <property type="term" value="F:metal ion binding"/>
    <property type="evidence" value="ECO:0007669"/>
    <property type="project" value="UniProtKB-KW"/>
</dbReference>
<keyword evidence="3 7" id="KW-0808">Transferase</keyword>
<feature type="transmembrane region" description="Helical" evidence="7">
    <location>
        <begin position="77"/>
        <end position="96"/>
    </location>
</feature>
<evidence type="ECO:0000256" key="5">
    <source>
        <dbReference type="ARBA" id="ARBA00022989"/>
    </source>
</evidence>
<comment type="function">
    <text evidence="7">Catalyzes the initial step of the lipid cycle reactions in the biosynthesis of the cell wall peptidoglycan: transfers peptidoglycan precursor phospho-MurNAc-pentapeptide from UDP-MurNAc-pentapeptide onto the lipid carrier undecaprenyl phosphate, yielding undecaprenyl-pyrophosphoryl-MurNAc-pentapeptide, known as lipid I.</text>
</comment>
<feature type="transmembrane region" description="Helical" evidence="7">
    <location>
        <begin position="226"/>
        <end position="246"/>
    </location>
</feature>
<name>A0A1C0AI11_9ACTN</name>
<evidence type="ECO:0000256" key="4">
    <source>
        <dbReference type="ARBA" id="ARBA00022692"/>
    </source>
</evidence>
<dbReference type="GO" id="GO:0071555">
    <property type="term" value="P:cell wall organization"/>
    <property type="evidence" value="ECO:0007669"/>
    <property type="project" value="UniProtKB-KW"/>
</dbReference>
<dbReference type="PANTHER" id="PTHR22926:SF5">
    <property type="entry name" value="PHOSPHO-N-ACETYLMURAMOYL-PENTAPEPTIDE-TRANSFERASE HOMOLOG"/>
    <property type="match status" value="1"/>
</dbReference>
<dbReference type="Pfam" id="PF00953">
    <property type="entry name" value="Glycos_transf_4"/>
    <property type="match status" value="1"/>
</dbReference>
<keyword evidence="7 9" id="KW-0479">Metal-binding</keyword>
<keyword evidence="4 7" id="KW-0812">Transmembrane</keyword>
<feature type="transmembrane region" description="Helical" evidence="7">
    <location>
        <begin position="253"/>
        <end position="272"/>
    </location>
</feature>
<evidence type="ECO:0000313" key="10">
    <source>
        <dbReference type="EMBL" id="OCL31693.1"/>
    </source>
</evidence>
<dbReference type="PROSITE" id="PS01348">
    <property type="entry name" value="MRAY_2"/>
    <property type="match status" value="1"/>
</dbReference>
<feature type="binding site" evidence="9">
    <location>
        <position position="257"/>
    </location>
    <ligand>
        <name>Mg(2+)</name>
        <dbReference type="ChEBI" id="CHEBI:18420"/>
    </ligand>
</feature>
<feature type="transmembrane region" description="Helical" evidence="7">
    <location>
        <begin position="185"/>
        <end position="206"/>
    </location>
</feature>
<gene>
    <name evidence="7" type="primary">mraY</name>
    <name evidence="10" type="ORF">BCR15_08675</name>
</gene>
<feature type="binding site" evidence="9">
    <location>
        <position position="178"/>
    </location>
    <ligand>
        <name>Mg(2+)</name>
        <dbReference type="ChEBI" id="CHEBI:18420"/>
    </ligand>
</feature>
<dbReference type="GO" id="GO:0051992">
    <property type="term" value="F:UDP-N-acetylmuramoyl-L-alanyl-D-glutamyl-meso-2,6-diaminopimelyl-D-alanyl-D-alanine:undecaprenyl-phosphate transferase activity"/>
    <property type="evidence" value="ECO:0007669"/>
    <property type="project" value="RHEA"/>
</dbReference>
<dbReference type="CDD" id="cd06852">
    <property type="entry name" value="GT_MraY"/>
    <property type="match status" value="1"/>
</dbReference>
<keyword evidence="7" id="KW-0573">Peptidoglycan synthesis</keyword>
<feature type="transmembrane region" description="Helical" evidence="7">
    <location>
        <begin position="6"/>
        <end position="26"/>
    </location>
</feature>
<evidence type="ECO:0000256" key="1">
    <source>
        <dbReference type="ARBA" id="ARBA00004141"/>
    </source>
</evidence>
<keyword evidence="5 7" id="KW-1133">Transmembrane helix</keyword>
<reference evidence="11" key="1">
    <citation type="submission" date="2016-07" db="EMBL/GenBank/DDBJ databases">
        <authorList>
            <person name="Florea S."/>
            <person name="Webb J.S."/>
            <person name="Jaromczyk J."/>
            <person name="Schardl C.L."/>
        </authorList>
    </citation>
    <scope>NUCLEOTIDE SEQUENCE [LARGE SCALE GENOMIC DNA]</scope>
    <source>
        <strain evidence="11">IPBSL-7</strain>
    </source>
</reference>
<dbReference type="GO" id="GO:0009252">
    <property type="term" value="P:peptidoglycan biosynthetic process"/>
    <property type="evidence" value="ECO:0007669"/>
    <property type="project" value="UniProtKB-UniRule"/>
</dbReference>
<keyword evidence="7 9" id="KW-0460">Magnesium</keyword>
<proteinExistence type="inferred from homology"/>
<protein>
    <recommendedName>
        <fullName evidence="7 8">Phospho-N-acetylmuramoyl-pentapeptide-transferase</fullName>
        <ecNumber evidence="7 8">2.7.8.13</ecNumber>
    </recommendedName>
    <alternativeName>
        <fullName evidence="7">UDP-MurNAc-pentapeptide phosphotransferase</fullName>
    </alternativeName>
</protein>
<evidence type="ECO:0000256" key="9">
    <source>
        <dbReference type="PIRSR" id="PIRSR600715-1"/>
    </source>
</evidence>
<dbReference type="Pfam" id="PF10555">
    <property type="entry name" value="MraY_sig1"/>
    <property type="match status" value="1"/>
</dbReference>
<accession>A0A1C0AI11</accession>
<feature type="transmembrane region" description="Helical" evidence="7">
    <location>
        <begin position="278"/>
        <end position="301"/>
    </location>
</feature>
<dbReference type="EMBL" id="MBQD01000025">
    <property type="protein sequence ID" value="OCL31693.1"/>
    <property type="molecule type" value="Genomic_DNA"/>
</dbReference>
<dbReference type="AlphaFoldDB" id="A0A1C0AI11"/>
<keyword evidence="7" id="KW-0131">Cell cycle</keyword>
<evidence type="ECO:0000256" key="7">
    <source>
        <dbReference type="HAMAP-Rule" id="MF_00038"/>
    </source>
</evidence>
<dbReference type="HAMAP" id="MF_00038">
    <property type="entry name" value="MraY"/>
    <property type="match status" value="1"/>
</dbReference>
<dbReference type="GO" id="GO:0051301">
    <property type="term" value="P:cell division"/>
    <property type="evidence" value="ECO:0007669"/>
    <property type="project" value="UniProtKB-KW"/>
</dbReference>
<feature type="transmembrane region" description="Helical" evidence="7">
    <location>
        <begin position="154"/>
        <end position="173"/>
    </location>
</feature>
<keyword evidence="11" id="KW-1185">Reference proteome</keyword>
<organism evidence="10 11">
    <name type="scientific">Tessaracoccus lapidicaptus</name>
    <dbReference type="NCBI Taxonomy" id="1427523"/>
    <lineage>
        <taxon>Bacteria</taxon>
        <taxon>Bacillati</taxon>
        <taxon>Actinomycetota</taxon>
        <taxon>Actinomycetes</taxon>
        <taxon>Propionibacteriales</taxon>
        <taxon>Propionibacteriaceae</taxon>
        <taxon>Tessaracoccus</taxon>
    </lineage>
</organism>
<dbReference type="NCBIfam" id="TIGR00445">
    <property type="entry name" value="mraY"/>
    <property type="match status" value="1"/>
</dbReference>
<keyword evidence="7" id="KW-1003">Cell membrane</keyword>
<keyword evidence="7" id="KW-0132">Cell division</keyword>
<comment type="catalytic activity">
    <reaction evidence="7">
        <text>UDP-N-acetyl-alpha-D-muramoyl-L-alanyl-gamma-D-glutamyl-meso-2,6-diaminopimeloyl-D-alanyl-D-alanine + di-trans,octa-cis-undecaprenyl phosphate = di-trans,octa-cis-undecaprenyl diphospho-N-acetyl-alpha-D-muramoyl-L-alanyl-D-glutamyl-meso-2,6-diaminopimeloyl-D-alanyl-D-alanine + UMP</text>
        <dbReference type="Rhea" id="RHEA:28386"/>
        <dbReference type="ChEBI" id="CHEBI:57865"/>
        <dbReference type="ChEBI" id="CHEBI:60392"/>
        <dbReference type="ChEBI" id="CHEBI:61386"/>
        <dbReference type="ChEBI" id="CHEBI:61387"/>
        <dbReference type="EC" id="2.7.8.13"/>
    </reaction>
</comment>
<dbReference type="GO" id="GO:0005886">
    <property type="term" value="C:plasma membrane"/>
    <property type="evidence" value="ECO:0007669"/>
    <property type="project" value="UniProtKB-SubCell"/>
</dbReference>
<feature type="transmembrane region" description="Helical" evidence="7">
    <location>
        <begin position="52"/>
        <end position="71"/>
    </location>
</feature>
<comment type="subcellular location">
    <subcellularLocation>
        <location evidence="7">Cell membrane</location>
        <topology evidence="7">Multi-pass membrane protein</topology>
    </subcellularLocation>
    <subcellularLocation>
        <location evidence="1">Membrane</location>
        <topology evidence="1">Multi-pass membrane protein</topology>
    </subcellularLocation>
</comment>
<evidence type="ECO:0000256" key="2">
    <source>
        <dbReference type="ARBA" id="ARBA00005583"/>
    </source>
</evidence>
<dbReference type="InterPro" id="IPR000715">
    <property type="entry name" value="Glycosyl_transferase_4"/>
</dbReference>
<keyword evidence="6 7" id="KW-0472">Membrane</keyword>
<evidence type="ECO:0000313" key="11">
    <source>
        <dbReference type="Proteomes" id="UP000093501"/>
    </source>
</evidence>
<dbReference type="PANTHER" id="PTHR22926">
    <property type="entry name" value="PHOSPHO-N-ACETYLMURAMOYL-PENTAPEPTIDE-TRANSFERASE"/>
    <property type="match status" value="1"/>
</dbReference>
<dbReference type="EC" id="2.7.8.13" evidence="7 8"/>
<evidence type="ECO:0000256" key="6">
    <source>
        <dbReference type="ARBA" id="ARBA00023136"/>
    </source>
</evidence>
<comment type="pathway">
    <text evidence="7">Cell wall biogenesis; peptidoglycan biosynthesis.</text>
</comment>
<dbReference type="GO" id="GO:0008360">
    <property type="term" value="P:regulation of cell shape"/>
    <property type="evidence" value="ECO:0007669"/>
    <property type="project" value="UniProtKB-KW"/>
</dbReference>
<comment type="similarity">
    <text evidence="2 7">Belongs to the glycosyltransferase 4 family. MraY subfamily.</text>
</comment>
<dbReference type="RefSeq" id="WP_068752470.1">
    <property type="nucleotide sequence ID" value="NZ_LR214441.1"/>
</dbReference>
<dbReference type="GO" id="GO:0008963">
    <property type="term" value="F:phospho-N-acetylmuramoyl-pentapeptide-transferase activity"/>
    <property type="evidence" value="ECO:0007669"/>
    <property type="project" value="UniProtKB-UniRule"/>
</dbReference>
<sequence>MINILTAGSLSLLFAMVGTPWLIKFLTRRQYGQFIRDDGPAAHHVKRGTPTMGGLVIIGSAVLAYTVSHLIRWQAPSLSGVLLIGLAVGMGFLGFLDDWAKISKERSLGLTPRGKLIGQFLVGGLFAFLALNFPDERGLTPASPAISFLRDIPWLTLPLLLAVPFIIFLISAWSNAVNLTDGLDGLAAGSATLVFAAYTVVNIWQFNQWCARASTAGPRCYEVRDPHDLAVIAIAFAGACFGFLWWNAKPAKIFMGDTGSMAIGAALAGLSMMTRTELLLVILGLLFVIEVGSVALQVSYFKATKGKRIFKMSPIHHHFELLGWDEVTVVIRFWIIGGLCVALGIGIFYAEWVVGQ</sequence>
<evidence type="ECO:0000256" key="3">
    <source>
        <dbReference type="ARBA" id="ARBA00022679"/>
    </source>
</evidence>
<dbReference type="PROSITE" id="PS01347">
    <property type="entry name" value="MRAY_1"/>
    <property type="match status" value="1"/>
</dbReference>
<feature type="transmembrane region" description="Helical" evidence="7">
    <location>
        <begin position="116"/>
        <end position="134"/>
    </location>
</feature>
<dbReference type="Proteomes" id="UP000093501">
    <property type="component" value="Unassembled WGS sequence"/>
</dbReference>
<dbReference type="InterPro" id="IPR003524">
    <property type="entry name" value="PNAcMuramoyl-5peptid_Trfase"/>
</dbReference>